<name>A0A0G0YTA9_UNCKA</name>
<evidence type="ECO:0000313" key="5">
    <source>
        <dbReference type="Proteomes" id="UP000033947"/>
    </source>
</evidence>
<dbReference type="AlphaFoldDB" id="A0A0G0YTA9"/>
<comment type="caution">
    <text evidence="4">The sequence shown here is derived from an EMBL/GenBank/DDBJ whole genome shotgun (WGS) entry which is preliminary data.</text>
</comment>
<dbReference type="PROSITE" id="PS00893">
    <property type="entry name" value="NUDIX_BOX"/>
    <property type="match status" value="1"/>
</dbReference>
<evidence type="ECO:0000259" key="3">
    <source>
        <dbReference type="PROSITE" id="PS51462"/>
    </source>
</evidence>
<dbReference type="SUPFAM" id="SSF55811">
    <property type="entry name" value="Nudix"/>
    <property type="match status" value="1"/>
</dbReference>
<evidence type="ECO:0000256" key="1">
    <source>
        <dbReference type="ARBA" id="ARBA00001946"/>
    </source>
</evidence>
<dbReference type="Pfam" id="PF00293">
    <property type="entry name" value="NUDIX"/>
    <property type="match status" value="1"/>
</dbReference>
<reference evidence="4 5" key="1">
    <citation type="journal article" date="2015" name="Nature">
        <title>rRNA introns, odd ribosomes, and small enigmatic genomes across a large radiation of phyla.</title>
        <authorList>
            <person name="Brown C.T."/>
            <person name="Hug L.A."/>
            <person name="Thomas B.C."/>
            <person name="Sharon I."/>
            <person name="Castelle C.J."/>
            <person name="Singh A."/>
            <person name="Wilkins M.J."/>
            <person name="Williams K.H."/>
            <person name="Banfield J.F."/>
        </authorList>
    </citation>
    <scope>NUCLEOTIDE SEQUENCE [LARGE SCALE GENOMIC DNA]</scope>
</reference>
<dbReference type="EMBL" id="LCBB01000001">
    <property type="protein sequence ID" value="KKS03643.1"/>
    <property type="molecule type" value="Genomic_DNA"/>
</dbReference>
<evidence type="ECO:0000313" key="4">
    <source>
        <dbReference type="EMBL" id="KKS03643.1"/>
    </source>
</evidence>
<sequence length="173" mass="20074">MKPKHRTENRLKSSSNYVMNKHALKIKIAVLAYFEKDGKVLLQKRKNTGWRDGWYGLVAGHVDEGEPYKLALCREIKEETGVDVVEEDLEFAHFLSIPSKISDCDRQYFYFTVKNWKGESFNMEPNKCFELAWFDKLSLPDNLIPVVKSGLDKMFAGEKYSEFGRGEGYTERS</sequence>
<dbReference type="PANTHER" id="PTHR43046">
    <property type="entry name" value="GDP-MANNOSE MANNOSYL HYDROLASE"/>
    <property type="match status" value="1"/>
</dbReference>
<gene>
    <name evidence="4" type="ORF">UU55_C0001G0104</name>
</gene>
<dbReference type="Proteomes" id="UP000033947">
    <property type="component" value="Unassembled WGS sequence"/>
</dbReference>
<accession>A0A0G0YTA9</accession>
<proteinExistence type="predicted"/>
<organism evidence="4 5">
    <name type="scientific">candidate division WWE3 bacterium GW2011_GWC2_41_23</name>
    <dbReference type="NCBI Taxonomy" id="1619123"/>
    <lineage>
        <taxon>Bacteria</taxon>
        <taxon>Katanobacteria</taxon>
    </lineage>
</organism>
<dbReference type="InterPro" id="IPR015797">
    <property type="entry name" value="NUDIX_hydrolase-like_dom_sf"/>
</dbReference>
<dbReference type="PROSITE" id="PS51462">
    <property type="entry name" value="NUDIX"/>
    <property type="match status" value="1"/>
</dbReference>
<dbReference type="GO" id="GO:0016787">
    <property type="term" value="F:hydrolase activity"/>
    <property type="evidence" value="ECO:0007669"/>
    <property type="project" value="UniProtKB-KW"/>
</dbReference>
<feature type="domain" description="Nudix hydrolase" evidence="3">
    <location>
        <begin position="23"/>
        <end position="160"/>
    </location>
</feature>
<dbReference type="InterPro" id="IPR020084">
    <property type="entry name" value="NUDIX_hydrolase_CS"/>
</dbReference>
<dbReference type="CDD" id="cd04683">
    <property type="entry name" value="NUDIX_Hydrolase"/>
    <property type="match status" value="1"/>
</dbReference>
<dbReference type="Gene3D" id="3.90.79.10">
    <property type="entry name" value="Nucleoside Triphosphate Pyrophosphohydrolase"/>
    <property type="match status" value="1"/>
</dbReference>
<protein>
    <submittedName>
        <fullName evidence="4">NUDIX hydrolase</fullName>
    </submittedName>
</protein>
<dbReference type="InterPro" id="IPR000086">
    <property type="entry name" value="NUDIX_hydrolase_dom"/>
</dbReference>
<evidence type="ECO:0000256" key="2">
    <source>
        <dbReference type="ARBA" id="ARBA00022801"/>
    </source>
</evidence>
<comment type="cofactor">
    <cofactor evidence="1">
        <name>Mg(2+)</name>
        <dbReference type="ChEBI" id="CHEBI:18420"/>
    </cofactor>
</comment>
<dbReference type="PANTHER" id="PTHR43046:SF14">
    <property type="entry name" value="MUTT_NUDIX FAMILY PROTEIN"/>
    <property type="match status" value="1"/>
</dbReference>
<keyword evidence="2 4" id="KW-0378">Hydrolase</keyword>